<evidence type="ECO:0000313" key="3">
    <source>
        <dbReference type="Proteomes" id="UP000054481"/>
    </source>
</evidence>
<protein>
    <submittedName>
        <fullName evidence="2">Uncharacterized protein</fullName>
    </submittedName>
</protein>
<dbReference type="EMBL" id="KQ030604">
    <property type="protein sequence ID" value="KJZ70816.1"/>
    <property type="molecule type" value="Genomic_DNA"/>
</dbReference>
<gene>
    <name evidence="2" type="ORF">HIM_09775</name>
</gene>
<feature type="region of interest" description="Disordered" evidence="1">
    <location>
        <begin position="140"/>
        <end position="171"/>
    </location>
</feature>
<feature type="compositionally biased region" description="Basic and acidic residues" evidence="1">
    <location>
        <begin position="150"/>
        <end position="161"/>
    </location>
</feature>
<accession>A0A0F7ZGF8</accession>
<evidence type="ECO:0000256" key="1">
    <source>
        <dbReference type="SAM" id="MobiDB-lite"/>
    </source>
</evidence>
<feature type="compositionally biased region" description="Low complexity" evidence="1">
    <location>
        <begin position="1012"/>
        <end position="1021"/>
    </location>
</feature>
<dbReference type="AlphaFoldDB" id="A0A0F7ZGF8"/>
<feature type="region of interest" description="Disordered" evidence="1">
    <location>
        <begin position="1006"/>
        <end position="1044"/>
    </location>
</feature>
<reference evidence="2 3" key="1">
    <citation type="journal article" date="2014" name="Genome Biol. Evol.">
        <title>Comparative genomics and transcriptomics analyses reveal divergent lifestyle features of nematode endoparasitic fungus Hirsutella minnesotensis.</title>
        <authorList>
            <person name="Lai Y."/>
            <person name="Liu K."/>
            <person name="Zhang X."/>
            <person name="Zhang X."/>
            <person name="Li K."/>
            <person name="Wang N."/>
            <person name="Shu C."/>
            <person name="Wu Y."/>
            <person name="Wang C."/>
            <person name="Bushley K.E."/>
            <person name="Xiang M."/>
            <person name="Liu X."/>
        </authorList>
    </citation>
    <scope>NUCLEOTIDE SEQUENCE [LARGE SCALE GENOMIC DNA]</scope>
    <source>
        <strain evidence="2 3">3608</strain>
    </source>
</reference>
<proteinExistence type="predicted"/>
<organism evidence="2 3">
    <name type="scientific">Hirsutella minnesotensis 3608</name>
    <dbReference type="NCBI Taxonomy" id="1043627"/>
    <lineage>
        <taxon>Eukaryota</taxon>
        <taxon>Fungi</taxon>
        <taxon>Dikarya</taxon>
        <taxon>Ascomycota</taxon>
        <taxon>Pezizomycotina</taxon>
        <taxon>Sordariomycetes</taxon>
        <taxon>Hypocreomycetidae</taxon>
        <taxon>Hypocreales</taxon>
        <taxon>Ophiocordycipitaceae</taxon>
        <taxon>Hirsutella</taxon>
    </lineage>
</organism>
<evidence type="ECO:0000313" key="2">
    <source>
        <dbReference type="EMBL" id="KJZ70816.1"/>
    </source>
</evidence>
<name>A0A0F7ZGF8_9HYPO</name>
<keyword evidence="3" id="KW-1185">Reference proteome</keyword>
<dbReference type="Proteomes" id="UP000054481">
    <property type="component" value="Unassembled WGS sequence"/>
</dbReference>
<dbReference type="OrthoDB" id="5002781at2759"/>
<sequence length="1044" mass="118059">MCSFPSSLGVAKLGLHWFPTLQVVHNLTDNVHLGLPVPNGQRLNSNSASLARPLHEIPNYCFGKVVGLVDTFVWIFFPAIHRRALADPIAQTCLPSGLYERWMESIILPAIRKVLPDYNSTQHLPRSFLAARSAARAVQEPRLAGNPNAADERAASRHDSAHPGNLPDDAEAKNTANRTQLMSHLLQGCVLDDLWGEIRALADASPLSDFKGITLFMASKNTKLAYMSPSLPETLEKWRVTWEGATEARFIDPGTTYVDIGRQYSPRAGTPLHKNVLLWRRCCLRTAWKGRRAWSRAHNVTEPKGTRRRPHLSKAEYPWTTVRDAMGMTITSGPDSTEFRQGLIYTQYYNLVKAAFDAAKIFPFQSRGLEALALDPSYLADVKQATRGVHANINTLVKGYRLSKLRVDANIPTDATEESCTRPFVYGVRAEDRVSLRLLERIMECIPPPATAPSHPLPFFQVASHDTAGFLRASINRHCFLFEIVRSSTHLKFSLPETAVMAIALRGLRFSYGSGLLSMESALWADTRQSRTQGADGEVAFEGVGMGMGVTTKDHGFGWWLGGRMDWHVWRFEDDVCDKVLIGNSLLRTDHKRQWRAIRDIRDVNFRMWQAQTWFGKFEVAAHAPIRRIWLDYLLCTVIDLFQRDVWREARKTYNWERDGNDARAQRAAKPEMTKEAGDTFPEDNPPVFCAEVMDGLFIDRARDLHRAMPHLCTGNNAAIRTPIALVDFLFLPDGHFASLFTDKHYKRKGWAASPFRVATRRAMETIGSLLGERMAIDWYNDLARMVLRTNWILPWPSVNSLINTTKQHAAENEYRRLMWVSIVYREPVAPSGLFYPREGNKPWPVRVLDDVHYVYSDALRVTTFPRATWGPRQQVERWVDGAGNQCTAWTSIDLLKGQGSIYDVNNMEFGKATAISSSGRPVGIVERGVPPQPMLVRRIRNKTGPQLEAVFSELVQEAGPRTAARSGSEGSRALGRHIPRRLALRMNARPMSDDERNRKMAFYRVCATRNASRPRPASRPSTEEQSVSPSEHSEYRPPKKQRQ</sequence>